<accession>A0ABW5VFX9</accession>
<feature type="domain" description="DUF1508" evidence="1">
    <location>
        <begin position="60"/>
        <end position="96"/>
    </location>
</feature>
<evidence type="ECO:0000313" key="2">
    <source>
        <dbReference type="EMBL" id="MFD2789809.1"/>
    </source>
</evidence>
<dbReference type="InterPro" id="IPR051141">
    <property type="entry name" value="UPF0339_domain"/>
</dbReference>
<dbReference type="SUPFAM" id="SSF160113">
    <property type="entry name" value="YegP-like"/>
    <property type="match status" value="1"/>
</dbReference>
<dbReference type="InterPro" id="IPR036913">
    <property type="entry name" value="YegP-like_sf"/>
</dbReference>
<gene>
    <name evidence="2" type="ORF">ACFS1K_08555</name>
</gene>
<evidence type="ECO:0000259" key="1">
    <source>
        <dbReference type="Pfam" id="PF07411"/>
    </source>
</evidence>
<dbReference type="PANTHER" id="PTHR40606">
    <property type="match status" value="1"/>
</dbReference>
<dbReference type="EMBL" id="JBHUOK010000029">
    <property type="protein sequence ID" value="MFD2789809.1"/>
    <property type="molecule type" value="Genomic_DNA"/>
</dbReference>
<reference evidence="3" key="1">
    <citation type="journal article" date="2019" name="Int. J. Syst. Evol. Microbiol.">
        <title>The Global Catalogue of Microorganisms (GCM) 10K type strain sequencing project: providing services to taxonomists for standard genome sequencing and annotation.</title>
        <authorList>
            <consortium name="The Broad Institute Genomics Platform"/>
            <consortium name="The Broad Institute Genome Sequencing Center for Infectious Disease"/>
            <person name="Wu L."/>
            <person name="Ma J."/>
        </authorList>
    </citation>
    <scope>NUCLEOTIDE SEQUENCE [LARGE SCALE GENOMIC DNA]</scope>
    <source>
        <strain evidence="3">KCTC 52924</strain>
    </source>
</reference>
<proteinExistence type="predicted"/>
<comment type="caution">
    <text evidence="2">The sequence shown here is derived from an EMBL/GenBank/DDBJ whole genome shotgun (WGS) entry which is preliminary data.</text>
</comment>
<sequence length="107" mass="12289">MIRIKQELDHTFSFTLQSESGHNLLQSVPFSDKQKLEWTIATLKELILRHSSFERKTNYNGKFFFLLKDSDGKLIGNSMFYSSEAGMENGIKNIKTSITLLPDTIDL</sequence>
<evidence type="ECO:0000313" key="3">
    <source>
        <dbReference type="Proteomes" id="UP001597532"/>
    </source>
</evidence>
<dbReference type="RefSeq" id="WP_251807768.1">
    <property type="nucleotide sequence ID" value="NZ_CP166679.1"/>
</dbReference>
<organism evidence="2 3">
    <name type="scientific">Arenibacter antarcticus</name>
    <dbReference type="NCBI Taxonomy" id="2040469"/>
    <lineage>
        <taxon>Bacteria</taxon>
        <taxon>Pseudomonadati</taxon>
        <taxon>Bacteroidota</taxon>
        <taxon>Flavobacteriia</taxon>
        <taxon>Flavobacteriales</taxon>
        <taxon>Flavobacteriaceae</taxon>
        <taxon>Arenibacter</taxon>
    </lineage>
</organism>
<dbReference type="Proteomes" id="UP001597532">
    <property type="component" value="Unassembled WGS sequence"/>
</dbReference>
<protein>
    <submittedName>
        <fullName evidence="2">YegP family protein</fullName>
    </submittedName>
</protein>
<dbReference type="Pfam" id="PF07411">
    <property type="entry name" value="DUF1508"/>
    <property type="match status" value="1"/>
</dbReference>
<name>A0ABW5VFX9_9FLAO</name>
<dbReference type="InterPro" id="IPR010879">
    <property type="entry name" value="DUF1508"/>
</dbReference>
<dbReference type="Gene3D" id="2.30.29.80">
    <property type="match status" value="1"/>
</dbReference>
<dbReference type="PANTHER" id="PTHR40606:SF1">
    <property type="entry name" value="UPF0339 PROTEIN YEGP"/>
    <property type="match status" value="1"/>
</dbReference>
<keyword evidence="3" id="KW-1185">Reference proteome</keyword>